<evidence type="ECO:0000313" key="1">
    <source>
        <dbReference type="EMBL" id="KIM54571.1"/>
    </source>
</evidence>
<accession>A0A0C3DER4</accession>
<proteinExistence type="predicted"/>
<protein>
    <submittedName>
        <fullName evidence="1">Uncharacterized protein</fullName>
    </submittedName>
</protein>
<reference evidence="2" key="2">
    <citation type="submission" date="2015-01" db="EMBL/GenBank/DDBJ databases">
        <title>Evolutionary Origins and Diversification of the Mycorrhizal Mutualists.</title>
        <authorList>
            <consortium name="DOE Joint Genome Institute"/>
            <consortium name="Mycorrhizal Genomics Consortium"/>
            <person name="Kohler A."/>
            <person name="Kuo A."/>
            <person name="Nagy L.G."/>
            <person name="Floudas D."/>
            <person name="Copeland A."/>
            <person name="Barry K.W."/>
            <person name="Cichocki N."/>
            <person name="Veneault-Fourrey C."/>
            <person name="LaButti K."/>
            <person name="Lindquist E.A."/>
            <person name="Lipzen A."/>
            <person name="Lundell T."/>
            <person name="Morin E."/>
            <person name="Murat C."/>
            <person name="Riley R."/>
            <person name="Ohm R."/>
            <person name="Sun H."/>
            <person name="Tunlid A."/>
            <person name="Henrissat B."/>
            <person name="Grigoriev I.V."/>
            <person name="Hibbett D.S."/>
            <person name="Martin F."/>
        </authorList>
    </citation>
    <scope>NUCLEOTIDE SEQUENCE [LARGE SCALE GENOMIC DNA]</scope>
    <source>
        <strain evidence="2">Foug A</strain>
    </source>
</reference>
<evidence type="ECO:0000313" key="2">
    <source>
        <dbReference type="Proteomes" id="UP000053989"/>
    </source>
</evidence>
<sequence>MPRTGQASGLQGCIVIGRLFGPIVWNLQSNKCRVELSDLRITPLVAGLSCV</sequence>
<dbReference type="EMBL" id="KN822152">
    <property type="protein sequence ID" value="KIM54571.1"/>
    <property type="molecule type" value="Genomic_DNA"/>
</dbReference>
<organism evidence="1 2">
    <name type="scientific">Scleroderma citrinum Foug A</name>
    <dbReference type="NCBI Taxonomy" id="1036808"/>
    <lineage>
        <taxon>Eukaryota</taxon>
        <taxon>Fungi</taxon>
        <taxon>Dikarya</taxon>
        <taxon>Basidiomycota</taxon>
        <taxon>Agaricomycotina</taxon>
        <taxon>Agaricomycetes</taxon>
        <taxon>Agaricomycetidae</taxon>
        <taxon>Boletales</taxon>
        <taxon>Sclerodermatineae</taxon>
        <taxon>Sclerodermataceae</taxon>
        <taxon>Scleroderma</taxon>
    </lineage>
</organism>
<name>A0A0C3DER4_9AGAM</name>
<dbReference type="HOGENOM" id="CLU_3107733_0_0_1"/>
<reference evidence="1 2" key="1">
    <citation type="submission" date="2014-04" db="EMBL/GenBank/DDBJ databases">
        <authorList>
            <consortium name="DOE Joint Genome Institute"/>
            <person name="Kuo A."/>
            <person name="Kohler A."/>
            <person name="Nagy L.G."/>
            <person name="Floudas D."/>
            <person name="Copeland A."/>
            <person name="Barry K.W."/>
            <person name="Cichocki N."/>
            <person name="Veneault-Fourrey C."/>
            <person name="LaButti K."/>
            <person name="Lindquist E.A."/>
            <person name="Lipzen A."/>
            <person name="Lundell T."/>
            <person name="Morin E."/>
            <person name="Murat C."/>
            <person name="Sun H."/>
            <person name="Tunlid A."/>
            <person name="Henrissat B."/>
            <person name="Grigoriev I.V."/>
            <person name="Hibbett D.S."/>
            <person name="Martin F."/>
            <person name="Nordberg H.P."/>
            <person name="Cantor M.N."/>
            <person name="Hua S.X."/>
        </authorList>
    </citation>
    <scope>NUCLEOTIDE SEQUENCE [LARGE SCALE GENOMIC DNA]</scope>
    <source>
        <strain evidence="1 2">Foug A</strain>
    </source>
</reference>
<keyword evidence="2" id="KW-1185">Reference proteome</keyword>
<dbReference type="AlphaFoldDB" id="A0A0C3DER4"/>
<gene>
    <name evidence="1" type="ORF">SCLCIDRAFT_1221867</name>
</gene>
<dbReference type="Proteomes" id="UP000053989">
    <property type="component" value="Unassembled WGS sequence"/>
</dbReference>
<dbReference type="InParanoid" id="A0A0C3DER4"/>